<dbReference type="InterPro" id="IPR035952">
    <property type="entry name" value="Rhomboid-like_sf"/>
</dbReference>
<evidence type="ECO:0000256" key="1">
    <source>
        <dbReference type="ARBA" id="ARBA00004141"/>
    </source>
</evidence>
<sequence length="271" mass="29986">MSSLLRLSTALRALRTSHPTTKPPAFFSPSRPPPHSLNLPRFRHYSYRNPRPSYESRVSANTKVLYTLMGTNIAVFSYAMYLQQQAAQGFPGPWHRFLRTWTLNFSEFKTGSYLPVLLANFTHVNAFHLFSNMFTFYFLGQFLASAAPLITPARFLTVALGSGLSGGLGYLISRYYKMRDQGPRARDTVRGMGFSGVVMGVSSVAACLAPHAKVLIYGIVPVPLWGLVAGYAVYDGYFVNSANTTIAHGGHLGGLAFGLLYYFAKLRGVRF</sequence>
<evidence type="ECO:0000256" key="6">
    <source>
        <dbReference type="ARBA" id="ARBA00023136"/>
    </source>
</evidence>
<dbReference type="KEGG" id="bsc:COCSADRAFT_109975"/>
<dbReference type="OrthoDB" id="418595at2759"/>
<dbReference type="InterPro" id="IPR050925">
    <property type="entry name" value="Rhomboid_protease_S54"/>
</dbReference>
<dbReference type="EMBL" id="KB445638">
    <property type="protein sequence ID" value="EMD68904.1"/>
    <property type="molecule type" value="Genomic_DNA"/>
</dbReference>
<accession>M2RQQ3</accession>
<dbReference type="GO" id="GO:0016020">
    <property type="term" value="C:membrane"/>
    <property type="evidence" value="ECO:0007669"/>
    <property type="project" value="UniProtKB-SubCell"/>
</dbReference>
<keyword evidence="5 7" id="KW-1133">Transmembrane helix</keyword>
<dbReference type="Gene3D" id="1.20.1540.10">
    <property type="entry name" value="Rhomboid-like"/>
    <property type="match status" value="1"/>
</dbReference>
<name>M2RQQ3_COCSN</name>
<comment type="subcellular location">
    <subcellularLocation>
        <location evidence="1">Membrane</location>
        <topology evidence="1">Multi-pass membrane protein</topology>
    </subcellularLocation>
</comment>
<evidence type="ECO:0000256" key="2">
    <source>
        <dbReference type="ARBA" id="ARBA00009045"/>
    </source>
</evidence>
<reference evidence="10" key="2">
    <citation type="journal article" date="2013" name="PLoS Genet.">
        <title>Comparative genome structure, secondary metabolite, and effector coding capacity across Cochliobolus pathogens.</title>
        <authorList>
            <person name="Condon B.J."/>
            <person name="Leng Y."/>
            <person name="Wu D."/>
            <person name="Bushley K.E."/>
            <person name="Ohm R.A."/>
            <person name="Otillar R."/>
            <person name="Martin J."/>
            <person name="Schackwitz W."/>
            <person name="Grimwood J."/>
            <person name="MohdZainudin N."/>
            <person name="Xue C."/>
            <person name="Wang R."/>
            <person name="Manning V.A."/>
            <person name="Dhillon B."/>
            <person name="Tu Z.J."/>
            <person name="Steffenson B.J."/>
            <person name="Salamov A."/>
            <person name="Sun H."/>
            <person name="Lowry S."/>
            <person name="LaButti K."/>
            <person name="Han J."/>
            <person name="Copeland A."/>
            <person name="Lindquist E."/>
            <person name="Barry K."/>
            <person name="Schmutz J."/>
            <person name="Baker S.E."/>
            <person name="Ciuffetti L.M."/>
            <person name="Grigoriev I.V."/>
            <person name="Zhong S."/>
            <person name="Turgeon B.G."/>
        </authorList>
    </citation>
    <scope>NUCLEOTIDE SEQUENCE [LARGE SCALE GENOMIC DNA]</scope>
    <source>
        <strain evidence="10">ND90Pr / ATCC 201652</strain>
    </source>
</reference>
<keyword evidence="3 7" id="KW-0812">Transmembrane</keyword>
<dbReference type="Proteomes" id="UP000016934">
    <property type="component" value="Unassembled WGS sequence"/>
</dbReference>
<keyword evidence="10" id="KW-1185">Reference proteome</keyword>
<dbReference type="AlphaFoldDB" id="M2RQQ3"/>
<dbReference type="OMA" id="VFLAWQY"/>
<evidence type="ECO:0000256" key="4">
    <source>
        <dbReference type="ARBA" id="ARBA00022801"/>
    </source>
</evidence>
<dbReference type="SUPFAM" id="SSF144091">
    <property type="entry name" value="Rhomboid-like"/>
    <property type="match status" value="1"/>
</dbReference>
<dbReference type="eggNOG" id="ENOG502SBH2">
    <property type="taxonomic scope" value="Eukaryota"/>
</dbReference>
<dbReference type="GO" id="GO:0004252">
    <property type="term" value="F:serine-type endopeptidase activity"/>
    <property type="evidence" value="ECO:0007669"/>
    <property type="project" value="InterPro"/>
</dbReference>
<dbReference type="HOGENOM" id="CLU_055068_7_2_1"/>
<proteinExistence type="inferred from homology"/>
<feature type="transmembrane region" description="Helical" evidence="7">
    <location>
        <begin position="151"/>
        <end position="172"/>
    </location>
</feature>
<dbReference type="GeneID" id="19130111"/>
<evidence type="ECO:0000313" key="9">
    <source>
        <dbReference type="EMBL" id="EMD68904.1"/>
    </source>
</evidence>
<dbReference type="PANTHER" id="PTHR43731:SF14">
    <property type="entry name" value="PRESENILIN-ASSOCIATED RHOMBOID-LIKE PROTEIN, MITOCHONDRIAL"/>
    <property type="match status" value="1"/>
</dbReference>
<evidence type="ECO:0000259" key="8">
    <source>
        <dbReference type="Pfam" id="PF01694"/>
    </source>
</evidence>
<feature type="domain" description="Peptidase S54 rhomboid" evidence="8">
    <location>
        <begin position="115"/>
        <end position="266"/>
    </location>
</feature>
<dbReference type="PANTHER" id="PTHR43731">
    <property type="entry name" value="RHOMBOID PROTEASE"/>
    <property type="match status" value="1"/>
</dbReference>
<feature type="transmembrane region" description="Helical" evidence="7">
    <location>
        <begin position="113"/>
        <end position="139"/>
    </location>
</feature>
<evidence type="ECO:0000256" key="7">
    <source>
        <dbReference type="SAM" id="Phobius"/>
    </source>
</evidence>
<dbReference type="RefSeq" id="XP_007696389.1">
    <property type="nucleotide sequence ID" value="XM_007698199.1"/>
</dbReference>
<evidence type="ECO:0000313" key="10">
    <source>
        <dbReference type="Proteomes" id="UP000016934"/>
    </source>
</evidence>
<feature type="transmembrane region" description="Helical" evidence="7">
    <location>
        <begin position="214"/>
        <end position="234"/>
    </location>
</feature>
<feature type="transmembrane region" description="Helical" evidence="7">
    <location>
        <begin position="246"/>
        <end position="264"/>
    </location>
</feature>
<evidence type="ECO:0000256" key="5">
    <source>
        <dbReference type="ARBA" id="ARBA00022989"/>
    </source>
</evidence>
<protein>
    <recommendedName>
        <fullName evidence="8">Peptidase S54 rhomboid domain-containing protein</fullName>
    </recommendedName>
</protein>
<gene>
    <name evidence="9" type="ORF">COCSADRAFT_109975</name>
</gene>
<comment type="similarity">
    <text evidence="2">Belongs to the peptidase S54 family.</text>
</comment>
<organism evidence="9 10">
    <name type="scientific">Cochliobolus sativus (strain ND90Pr / ATCC 201652)</name>
    <name type="common">Common root rot and spot blotch fungus</name>
    <name type="synonym">Bipolaris sorokiniana</name>
    <dbReference type="NCBI Taxonomy" id="665912"/>
    <lineage>
        <taxon>Eukaryota</taxon>
        <taxon>Fungi</taxon>
        <taxon>Dikarya</taxon>
        <taxon>Ascomycota</taxon>
        <taxon>Pezizomycotina</taxon>
        <taxon>Dothideomycetes</taxon>
        <taxon>Pleosporomycetidae</taxon>
        <taxon>Pleosporales</taxon>
        <taxon>Pleosporineae</taxon>
        <taxon>Pleosporaceae</taxon>
        <taxon>Bipolaris</taxon>
    </lineage>
</organism>
<evidence type="ECO:0000256" key="3">
    <source>
        <dbReference type="ARBA" id="ARBA00022692"/>
    </source>
</evidence>
<keyword evidence="4" id="KW-0378">Hydrolase</keyword>
<dbReference type="Pfam" id="PF01694">
    <property type="entry name" value="Rhomboid"/>
    <property type="match status" value="1"/>
</dbReference>
<reference evidence="9 10" key="1">
    <citation type="journal article" date="2012" name="PLoS Pathog.">
        <title>Diverse lifestyles and strategies of plant pathogenesis encoded in the genomes of eighteen Dothideomycetes fungi.</title>
        <authorList>
            <person name="Ohm R.A."/>
            <person name="Feau N."/>
            <person name="Henrissat B."/>
            <person name="Schoch C.L."/>
            <person name="Horwitz B.A."/>
            <person name="Barry K.W."/>
            <person name="Condon B.J."/>
            <person name="Copeland A.C."/>
            <person name="Dhillon B."/>
            <person name="Glaser F."/>
            <person name="Hesse C.N."/>
            <person name="Kosti I."/>
            <person name="LaButti K."/>
            <person name="Lindquist E.A."/>
            <person name="Lucas S."/>
            <person name="Salamov A.A."/>
            <person name="Bradshaw R.E."/>
            <person name="Ciuffetti L."/>
            <person name="Hamelin R.C."/>
            <person name="Kema G.H.J."/>
            <person name="Lawrence C."/>
            <person name="Scott J.A."/>
            <person name="Spatafora J.W."/>
            <person name="Turgeon B.G."/>
            <person name="de Wit P.J.G.M."/>
            <person name="Zhong S."/>
            <person name="Goodwin S.B."/>
            <person name="Grigoriev I.V."/>
        </authorList>
    </citation>
    <scope>NUCLEOTIDE SEQUENCE [LARGE SCALE GENOMIC DNA]</scope>
    <source>
        <strain evidence="10">ND90Pr / ATCC 201652</strain>
    </source>
</reference>
<keyword evidence="6 7" id="KW-0472">Membrane</keyword>
<dbReference type="InterPro" id="IPR022764">
    <property type="entry name" value="Peptidase_S54_rhomboid_dom"/>
</dbReference>